<sequence length="511" mass="60267">MKMINGNLQTRISQLRSFYLFSLSFVISVLISNIQGFVSLYIFLLFMLIGINLIFWTGFKYKYVLILALWLTCWFYVSNINLNNISYNKDYLFSSYRKAPVVCRISEVYKETALENSYICTLRKIWEKNIKIDANILIKVGAWSKLEVWSIIKTDSFINKIKNSQDFNYENYLLLKNVYWQMNITHMEIIWNEIWFIENSILELKEKIIGIINRIYPWDSAKLISWIFLWTRADFSSEIWENFQRSWLSHIIAVSWYNITILIVFLSIALKFIPDYLRITLTVLCIILFVSLVWNNVAALRAAMMWSLAFLAMSNWRRTNIYSVMVFAVIIFILINPLTINYDIWFHLSFLALLWLLCFSEQAKKLFSFLPEKFSIRESVSTTIAVLLFTIPIMVVNFWTVSIISPISNIIVTPAIPLIMLFWFISIVLYSFMPLLWLAVWFFTFALLEFVLKTAQFLWGLGFSVLNINLGEMRYYFMIIYYIFLLIAVLDIHFRSNAKTQSLQGGETAAS</sequence>
<feature type="transmembrane region" description="Helical" evidence="6">
    <location>
        <begin position="319"/>
        <end position="338"/>
    </location>
</feature>
<evidence type="ECO:0000259" key="7">
    <source>
        <dbReference type="Pfam" id="PF03772"/>
    </source>
</evidence>
<feature type="transmembrane region" description="Helical" evidence="6">
    <location>
        <begin position="276"/>
        <end position="298"/>
    </location>
</feature>
<dbReference type="NCBIfam" id="TIGR00360">
    <property type="entry name" value="ComEC_N-term"/>
    <property type="match status" value="1"/>
</dbReference>
<feature type="transmembrane region" description="Helical" evidence="6">
    <location>
        <begin position="12"/>
        <end position="31"/>
    </location>
</feature>
<evidence type="ECO:0000256" key="3">
    <source>
        <dbReference type="ARBA" id="ARBA00022692"/>
    </source>
</evidence>
<comment type="subcellular location">
    <subcellularLocation>
        <location evidence="1">Cell membrane</location>
        <topology evidence="1">Multi-pass membrane protein</topology>
    </subcellularLocation>
</comment>
<feature type="transmembrane region" description="Helical" evidence="6">
    <location>
        <begin position="410"/>
        <end position="430"/>
    </location>
</feature>
<organism evidence="8">
    <name type="scientific">uncultured bacterium</name>
    <name type="common">gcode 4</name>
    <dbReference type="NCBI Taxonomy" id="1234023"/>
    <lineage>
        <taxon>Bacteria</taxon>
        <taxon>environmental samples</taxon>
    </lineage>
</organism>
<feature type="domain" description="ComEC/Rec2-related protein" evidence="7">
    <location>
        <begin position="232"/>
        <end position="493"/>
    </location>
</feature>
<keyword evidence="4 6" id="KW-1133">Transmembrane helix</keyword>
<dbReference type="GO" id="GO:0005886">
    <property type="term" value="C:plasma membrane"/>
    <property type="evidence" value="ECO:0007669"/>
    <property type="project" value="UniProtKB-SubCell"/>
</dbReference>
<dbReference type="PANTHER" id="PTHR30619:SF7">
    <property type="entry name" value="BETA-LACTAMASE DOMAIN PROTEIN"/>
    <property type="match status" value="1"/>
</dbReference>
<gene>
    <name evidence="8" type="ORF">ACD_3C00088G0003</name>
</gene>
<dbReference type="AlphaFoldDB" id="K2G1S0"/>
<dbReference type="Pfam" id="PF03772">
    <property type="entry name" value="Competence"/>
    <property type="match status" value="1"/>
</dbReference>
<evidence type="ECO:0000313" key="8">
    <source>
        <dbReference type="EMBL" id="EKE28142.1"/>
    </source>
</evidence>
<evidence type="ECO:0000256" key="1">
    <source>
        <dbReference type="ARBA" id="ARBA00004651"/>
    </source>
</evidence>
<feature type="transmembrane region" description="Helical" evidence="6">
    <location>
        <begin position="38"/>
        <end position="57"/>
    </location>
</feature>
<keyword evidence="2" id="KW-1003">Cell membrane</keyword>
<dbReference type="InterPro" id="IPR052159">
    <property type="entry name" value="Competence_DNA_uptake"/>
</dbReference>
<evidence type="ECO:0000256" key="4">
    <source>
        <dbReference type="ARBA" id="ARBA00022989"/>
    </source>
</evidence>
<keyword evidence="5 6" id="KW-0472">Membrane</keyword>
<feature type="transmembrane region" description="Helical" evidence="6">
    <location>
        <begin position="63"/>
        <end position="82"/>
    </location>
</feature>
<feature type="transmembrane region" description="Helical" evidence="6">
    <location>
        <begin position="344"/>
        <end position="363"/>
    </location>
</feature>
<dbReference type="EMBL" id="AMFJ01000362">
    <property type="protein sequence ID" value="EKE28142.1"/>
    <property type="molecule type" value="Genomic_DNA"/>
</dbReference>
<name>K2G1S0_9BACT</name>
<protein>
    <recommendedName>
        <fullName evidence="7">ComEC/Rec2-related protein domain-containing protein</fullName>
    </recommendedName>
</protein>
<dbReference type="InterPro" id="IPR004477">
    <property type="entry name" value="ComEC_N"/>
</dbReference>
<proteinExistence type="predicted"/>
<reference evidence="8" key="1">
    <citation type="journal article" date="2012" name="Science">
        <title>Fermentation, hydrogen, and sulfur metabolism in multiple uncultivated bacterial phyla.</title>
        <authorList>
            <person name="Wrighton K.C."/>
            <person name="Thomas B.C."/>
            <person name="Sharon I."/>
            <person name="Miller C.S."/>
            <person name="Castelle C.J."/>
            <person name="VerBerkmoes N.C."/>
            <person name="Wilkins M.J."/>
            <person name="Hettich R.L."/>
            <person name="Lipton M.S."/>
            <person name="Williams K.H."/>
            <person name="Long P.E."/>
            <person name="Banfield J.F."/>
        </authorList>
    </citation>
    <scope>NUCLEOTIDE SEQUENCE [LARGE SCALE GENOMIC DNA]</scope>
</reference>
<comment type="caution">
    <text evidence="8">The sequence shown here is derived from an EMBL/GenBank/DDBJ whole genome shotgun (WGS) entry which is preliminary data.</text>
</comment>
<evidence type="ECO:0000256" key="5">
    <source>
        <dbReference type="ARBA" id="ARBA00023136"/>
    </source>
</evidence>
<evidence type="ECO:0000256" key="2">
    <source>
        <dbReference type="ARBA" id="ARBA00022475"/>
    </source>
</evidence>
<feature type="transmembrane region" description="Helical" evidence="6">
    <location>
        <begin position="435"/>
        <end position="455"/>
    </location>
</feature>
<accession>K2G1S0</accession>
<dbReference type="PANTHER" id="PTHR30619">
    <property type="entry name" value="DNA INTERNALIZATION/COMPETENCE PROTEIN COMEC/REC2"/>
    <property type="match status" value="1"/>
</dbReference>
<feature type="transmembrane region" description="Helical" evidence="6">
    <location>
        <begin position="475"/>
        <end position="494"/>
    </location>
</feature>
<feature type="transmembrane region" description="Helical" evidence="6">
    <location>
        <begin position="247"/>
        <end position="270"/>
    </location>
</feature>
<evidence type="ECO:0000256" key="6">
    <source>
        <dbReference type="SAM" id="Phobius"/>
    </source>
</evidence>
<feature type="transmembrane region" description="Helical" evidence="6">
    <location>
        <begin position="384"/>
        <end position="404"/>
    </location>
</feature>
<keyword evidence="3 6" id="KW-0812">Transmembrane</keyword>